<organism evidence="2 4">
    <name type="scientific">Chryseobacterium contaminans</name>
    <dbReference type="NCBI Taxonomy" id="1423959"/>
    <lineage>
        <taxon>Bacteria</taxon>
        <taxon>Pseudomonadati</taxon>
        <taxon>Bacteroidota</taxon>
        <taxon>Flavobacteriia</taxon>
        <taxon>Flavobacteriales</taxon>
        <taxon>Weeksellaceae</taxon>
        <taxon>Chryseobacterium group</taxon>
        <taxon>Chryseobacterium</taxon>
    </lineage>
</organism>
<dbReference type="EMBL" id="MAYF01000358">
    <property type="protein sequence ID" value="OCA69241.1"/>
    <property type="molecule type" value="Genomic_DNA"/>
</dbReference>
<reference evidence="1 3" key="1">
    <citation type="submission" date="2016-07" db="EMBL/GenBank/DDBJ databases">
        <authorList>
            <person name="Jeong J.-J."/>
            <person name="Kim D.W."/>
            <person name="Sang M.K."/>
            <person name="Choi I.-G."/>
            <person name="Kim K.D."/>
        </authorList>
    </citation>
    <scope>NUCLEOTIDE SEQUENCE [LARGE SCALE GENOMIC DNA]</scope>
    <source>
        <strain evidence="1 3">C-26</strain>
    </source>
</reference>
<dbReference type="OrthoDB" id="531614at2"/>
<accession>A0A1M7G7D8</accession>
<dbReference type="Proteomes" id="UP000093508">
    <property type="component" value="Unassembled WGS sequence"/>
</dbReference>
<reference evidence="2 4" key="2">
    <citation type="submission" date="2016-11" db="EMBL/GenBank/DDBJ databases">
        <authorList>
            <person name="Jaros S."/>
            <person name="Januszkiewicz K."/>
            <person name="Wedrychowicz H."/>
        </authorList>
    </citation>
    <scope>NUCLEOTIDE SEQUENCE [LARGE SCALE GENOMIC DNA]</scope>
    <source>
        <strain evidence="2 4">DSM 27621</strain>
    </source>
</reference>
<dbReference type="Proteomes" id="UP000184069">
    <property type="component" value="Unassembled WGS sequence"/>
</dbReference>
<keyword evidence="3" id="KW-1185">Reference proteome</keyword>
<dbReference type="AlphaFoldDB" id="A0A1M7G7D8"/>
<protein>
    <submittedName>
        <fullName evidence="2">Uncharacterized protein</fullName>
    </submittedName>
</protein>
<proteinExistence type="predicted"/>
<evidence type="ECO:0000313" key="1">
    <source>
        <dbReference type="EMBL" id="OCA69241.1"/>
    </source>
</evidence>
<sequence>MERQDINSFIERNLKNFSVNSTGWNDLIGRMLSELIAAGWNIEHDVFGKEKFGGLRCYIYSEDEELNARLKKITHKYARLSGKTCEICGGEGKLRIINSWETTLCIHHFIDQKPIMEIDEKQNIIYEKKPVLNLEDIVKAEVEFDLKQLNLYIKNSINTDEPFSFSSQDPNYYLLLKAVPLHLFTEDIQNRISDLFQNLQDCEICGHKAIYHQSCLRCHNEPWSASKYHEEEYGEKLEYIKECQMDIFIDEDGYEEYFEYDCSFEKNPGHQILFTPTEIEEYKKLLF</sequence>
<evidence type="ECO:0000313" key="4">
    <source>
        <dbReference type="Proteomes" id="UP000184069"/>
    </source>
</evidence>
<name>A0A1M7G7D8_9FLAO</name>
<dbReference type="RefSeq" id="WP_066700375.1">
    <property type="nucleotide sequence ID" value="NZ_FRBM01000009.1"/>
</dbReference>
<gene>
    <name evidence="1" type="ORF">BBH99_14735</name>
    <name evidence="2" type="ORF">SAMN05444407_109214</name>
</gene>
<dbReference type="STRING" id="1423959.SAMN05444407_109214"/>
<evidence type="ECO:0000313" key="2">
    <source>
        <dbReference type="EMBL" id="SHM12161.1"/>
    </source>
</evidence>
<evidence type="ECO:0000313" key="3">
    <source>
        <dbReference type="Proteomes" id="UP000093508"/>
    </source>
</evidence>
<dbReference type="EMBL" id="FRBM01000009">
    <property type="protein sequence ID" value="SHM12161.1"/>
    <property type="molecule type" value="Genomic_DNA"/>
</dbReference>